<dbReference type="Gene3D" id="1.10.260.40">
    <property type="entry name" value="lambda repressor-like DNA-binding domains"/>
    <property type="match status" value="1"/>
</dbReference>
<evidence type="ECO:0000313" key="8">
    <source>
        <dbReference type="Proteomes" id="UP000234951"/>
    </source>
</evidence>
<dbReference type="GO" id="GO:0000976">
    <property type="term" value="F:transcription cis-regulatory region binding"/>
    <property type="evidence" value="ECO:0007669"/>
    <property type="project" value="TreeGrafter"/>
</dbReference>
<evidence type="ECO:0000313" key="6">
    <source>
        <dbReference type="EMBL" id="PLR83299.1"/>
    </source>
</evidence>
<dbReference type="Pfam" id="PF00356">
    <property type="entry name" value="LacI"/>
    <property type="match status" value="1"/>
</dbReference>
<gene>
    <name evidence="6" type="ORF">CU635_09615</name>
    <name evidence="7" type="ORF">CVD25_11550</name>
</gene>
<evidence type="ECO:0000259" key="5">
    <source>
        <dbReference type="PROSITE" id="PS50932"/>
    </source>
</evidence>
<dbReference type="InterPro" id="IPR046335">
    <property type="entry name" value="LacI/GalR-like_sensor"/>
</dbReference>
<comment type="caution">
    <text evidence="6">The sequence shown here is derived from an EMBL/GenBank/DDBJ whole genome shotgun (WGS) entry which is preliminary data.</text>
</comment>
<feature type="coiled-coil region" evidence="4">
    <location>
        <begin position="102"/>
        <end position="129"/>
    </location>
</feature>
<dbReference type="RefSeq" id="WP_101577151.1">
    <property type="nucleotide sequence ID" value="NZ_PGVA01000022.1"/>
</dbReference>
<evidence type="ECO:0000313" key="9">
    <source>
        <dbReference type="Proteomes" id="UP000235114"/>
    </source>
</evidence>
<evidence type="ECO:0000256" key="1">
    <source>
        <dbReference type="ARBA" id="ARBA00023015"/>
    </source>
</evidence>
<dbReference type="Gene3D" id="3.40.50.2300">
    <property type="match status" value="2"/>
</dbReference>
<proteinExistence type="predicted"/>
<dbReference type="SUPFAM" id="SSF47413">
    <property type="entry name" value="lambda repressor-like DNA-binding domains"/>
    <property type="match status" value="1"/>
</dbReference>
<dbReference type="PROSITE" id="PS00356">
    <property type="entry name" value="HTH_LACI_1"/>
    <property type="match status" value="1"/>
</dbReference>
<evidence type="ECO:0000256" key="3">
    <source>
        <dbReference type="ARBA" id="ARBA00023163"/>
    </source>
</evidence>
<dbReference type="AlphaFoldDB" id="A0A2N5GMR5"/>
<keyword evidence="2" id="KW-0238">DNA-binding</keyword>
<reference evidence="7 9" key="2">
    <citation type="submission" date="2017-12" db="EMBL/GenBank/DDBJ databases">
        <title>Comparative Functional Genomics of Dry Heat Resistant strains isolated from the Viking Spacecraft.</title>
        <authorList>
            <person name="Seuylemezian A."/>
            <person name="Cooper K."/>
            <person name="Vaishampayan P."/>
        </authorList>
    </citation>
    <scope>NUCLEOTIDE SEQUENCE [LARGE SCALE GENOMIC DNA]</scope>
    <source>
        <strain evidence="7 9">ATCC 29669</strain>
    </source>
</reference>
<evidence type="ECO:0000256" key="2">
    <source>
        <dbReference type="ARBA" id="ARBA00023125"/>
    </source>
</evidence>
<dbReference type="EMBL" id="PGVD01000030">
    <property type="protein sequence ID" value="PLR96654.1"/>
    <property type="molecule type" value="Genomic_DNA"/>
</dbReference>
<reference evidence="6 8" key="1">
    <citation type="submission" date="2017-11" db="EMBL/GenBank/DDBJ databases">
        <title>Comparitive Functional Genomics of Dry Heat Resistant strains isolated from the Viking Spacecraft.</title>
        <authorList>
            <person name="Seuylemezian A."/>
            <person name="Cooper K."/>
            <person name="Vaishampayan P."/>
        </authorList>
    </citation>
    <scope>NUCLEOTIDE SEQUENCE [LARGE SCALE GENOMIC DNA]</scope>
    <source>
        <strain evidence="6 8">M4.6</strain>
    </source>
</reference>
<dbReference type="InterPro" id="IPR028082">
    <property type="entry name" value="Peripla_BP_I"/>
</dbReference>
<organism evidence="6 8">
    <name type="scientific">Bacillus canaveralius</name>
    <dbReference type="NCBI Taxonomy" id="1403243"/>
    <lineage>
        <taxon>Bacteria</taxon>
        <taxon>Bacillati</taxon>
        <taxon>Bacillota</taxon>
        <taxon>Bacilli</taxon>
        <taxon>Bacillales</taxon>
        <taxon>Bacillaceae</taxon>
        <taxon>Bacillus</taxon>
    </lineage>
</organism>
<evidence type="ECO:0000256" key="4">
    <source>
        <dbReference type="SAM" id="Coils"/>
    </source>
</evidence>
<protein>
    <submittedName>
        <fullName evidence="6">LacI family transcriptional regulator</fullName>
    </submittedName>
</protein>
<dbReference type="Proteomes" id="UP000234951">
    <property type="component" value="Unassembled WGS sequence"/>
</dbReference>
<dbReference type="Pfam" id="PF13377">
    <property type="entry name" value="Peripla_BP_3"/>
    <property type="match status" value="1"/>
</dbReference>
<dbReference type="PROSITE" id="PS50932">
    <property type="entry name" value="HTH_LACI_2"/>
    <property type="match status" value="1"/>
</dbReference>
<dbReference type="SUPFAM" id="SSF53822">
    <property type="entry name" value="Periplasmic binding protein-like I"/>
    <property type="match status" value="1"/>
</dbReference>
<dbReference type="Proteomes" id="UP000235114">
    <property type="component" value="Unassembled WGS sequence"/>
</dbReference>
<dbReference type="EMBL" id="PGVA01000022">
    <property type="protein sequence ID" value="PLR83299.1"/>
    <property type="molecule type" value="Genomic_DNA"/>
</dbReference>
<dbReference type="CDD" id="cd01392">
    <property type="entry name" value="HTH_LacI"/>
    <property type="match status" value="1"/>
</dbReference>
<keyword evidence="9" id="KW-1185">Reference proteome</keyword>
<dbReference type="GO" id="GO:0003700">
    <property type="term" value="F:DNA-binding transcription factor activity"/>
    <property type="evidence" value="ECO:0007669"/>
    <property type="project" value="TreeGrafter"/>
</dbReference>
<accession>A0A2N5GMR5</accession>
<dbReference type="InterPro" id="IPR010982">
    <property type="entry name" value="Lambda_DNA-bd_dom_sf"/>
</dbReference>
<sequence length="345" mass="39003">MKIDDIAKIAQVSRSAVSLALNGKNGVSEDTRKKILRIAEEHGYIPRPIVKADQYFQKNTKVLRFVACINEGIVTDQYETLPFFMELINNIDRQIGANGYSLMVSSVKIENLHEEITRLEKEQKSAGILLLGTNLTHDQIKLISTIQPKLVVLDTCFETLDVNFVVMNNVYGAYEAGKYLVELGHEKIGYVQSNTRMYNFDMRKKGFMQAIAENGLNIAADDYFSLSPTVISSQETFKDSIKHRIHQLPTALFCEADYMAISVMKSFTELGVKVPEDVSIIGFDNIFESQVVTPELTTINVKKDKIARLAVERLITVIENNETDKIKVFVDTQLITRNSCRTNMK</sequence>
<dbReference type="OrthoDB" id="2026446at2"/>
<keyword evidence="3" id="KW-0804">Transcription</keyword>
<dbReference type="SMART" id="SM00354">
    <property type="entry name" value="HTH_LACI"/>
    <property type="match status" value="1"/>
</dbReference>
<feature type="domain" description="HTH lacI-type" evidence="5">
    <location>
        <begin position="1"/>
        <end position="49"/>
    </location>
</feature>
<evidence type="ECO:0000313" key="7">
    <source>
        <dbReference type="EMBL" id="PLR96654.1"/>
    </source>
</evidence>
<keyword evidence="1" id="KW-0805">Transcription regulation</keyword>
<dbReference type="PANTHER" id="PTHR30146:SF150">
    <property type="entry name" value="ARABINOSE METABOLISM TRANSCRIPTIONAL REPRESSOR"/>
    <property type="match status" value="1"/>
</dbReference>
<dbReference type="PANTHER" id="PTHR30146">
    <property type="entry name" value="LACI-RELATED TRANSCRIPTIONAL REPRESSOR"/>
    <property type="match status" value="1"/>
</dbReference>
<name>A0A2N5GMR5_9BACI</name>
<dbReference type="InterPro" id="IPR000843">
    <property type="entry name" value="HTH_LacI"/>
</dbReference>
<keyword evidence="4" id="KW-0175">Coiled coil</keyword>